<dbReference type="NCBIfam" id="NF002577">
    <property type="entry name" value="PRK02228.1"/>
    <property type="match status" value="1"/>
</dbReference>
<protein>
    <submittedName>
        <fullName evidence="4">V-type atp synthase subunit f</fullName>
        <ecNumber evidence="4">3.6.3.14</ecNumber>
    </submittedName>
</protein>
<gene>
    <name evidence="4" type="ORF">ASZ90_010038</name>
</gene>
<proteinExistence type="inferred from homology"/>
<dbReference type="Pfam" id="PF01990">
    <property type="entry name" value="ATP-synt_F"/>
    <property type="match status" value="1"/>
</dbReference>
<keyword evidence="2" id="KW-0813">Transport</keyword>
<dbReference type="GO" id="GO:0016787">
    <property type="term" value="F:hydrolase activity"/>
    <property type="evidence" value="ECO:0007669"/>
    <property type="project" value="UniProtKB-KW"/>
</dbReference>
<comment type="caution">
    <text evidence="4">The sequence shown here is derived from an EMBL/GenBank/DDBJ whole genome shotgun (WGS) entry which is preliminary data.</text>
</comment>
<sequence>MEIAVIGSSEFIVGFRLAGVQKIYAAEDDEKLRKHISTVLEDEEVGILVMESKDLNRIPPRLLSTLENSIRPTVIAIGAQEGGMSLRERIKRSVGVDLWK</sequence>
<dbReference type="GO" id="GO:0046961">
    <property type="term" value="F:proton-transporting ATPase activity, rotational mechanism"/>
    <property type="evidence" value="ECO:0007669"/>
    <property type="project" value="InterPro"/>
</dbReference>
<dbReference type="InterPro" id="IPR008218">
    <property type="entry name" value="ATPase_V1-cplx_f_g_su"/>
</dbReference>
<keyword evidence="4" id="KW-0378">Hydrolase</keyword>
<keyword evidence="3" id="KW-0406">Ion transport</keyword>
<evidence type="ECO:0000256" key="2">
    <source>
        <dbReference type="ARBA" id="ARBA00022448"/>
    </source>
</evidence>
<dbReference type="AlphaFoldDB" id="A0A0W8FH80"/>
<dbReference type="InterPro" id="IPR036906">
    <property type="entry name" value="ATPase_V1_fsu_sf"/>
</dbReference>
<organism evidence="4">
    <name type="scientific">hydrocarbon metagenome</name>
    <dbReference type="NCBI Taxonomy" id="938273"/>
    <lineage>
        <taxon>unclassified sequences</taxon>
        <taxon>metagenomes</taxon>
        <taxon>ecological metagenomes</taxon>
    </lineage>
</organism>
<dbReference type="HAMAP" id="MF_00312">
    <property type="entry name" value="ATP_synth_F_arch"/>
    <property type="match status" value="1"/>
</dbReference>
<dbReference type="InterPro" id="IPR022944">
    <property type="entry name" value="ATPase_V1-cplx_fsu_bac/arc"/>
</dbReference>
<evidence type="ECO:0000313" key="4">
    <source>
        <dbReference type="EMBL" id="KUG20240.1"/>
    </source>
</evidence>
<accession>A0A0W8FH80</accession>
<evidence type="ECO:0000256" key="1">
    <source>
        <dbReference type="ARBA" id="ARBA00010148"/>
    </source>
</evidence>
<evidence type="ECO:0000256" key="3">
    <source>
        <dbReference type="ARBA" id="ARBA00023065"/>
    </source>
</evidence>
<dbReference type="SUPFAM" id="SSF159468">
    <property type="entry name" value="AtpF-like"/>
    <property type="match status" value="1"/>
</dbReference>
<reference evidence="4" key="1">
    <citation type="journal article" date="2015" name="Proc. Natl. Acad. Sci. U.S.A.">
        <title>Networks of energetic and metabolic interactions define dynamics in microbial communities.</title>
        <authorList>
            <person name="Embree M."/>
            <person name="Liu J.K."/>
            <person name="Al-Bassam M.M."/>
            <person name="Zengler K."/>
        </authorList>
    </citation>
    <scope>NUCLEOTIDE SEQUENCE</scope>
</reference>
<dbReference type="EMBL" id="LNQE01001211">
    <property type="protein sequence ID" value="KUG20240.1"/>
    <property type="molecule type" value="Genomic_DNA"/>
</dbReference>
<name>A0A0W8FH80_9ZZZZ</name>
<comment type="similarity">
    <text evidence="1">Belongs to the V-ATPase F subunit family.</text>
</comment>
<dbReference type="EC" id="3.6.3.14" evidence="4"/>
<dbReference type="Gene3D" id="3.40.50.10580">
    <property type="entry name" value="ATPase, V1 complex, subunit F"/>
    <property type="match status" value="1"/>
</dbReference>